<feature type="non-terminal residue" evidence="4">
    <location>
        <position position="1"/>
    </location>
</feature>
<accession>A0ABD0NFH5</accession>
<organism evidence="4 5">
    <name type="scientific">Cirrhinus mrigala</name>
    <name type="common">Mrigala</name>
    <dbReference type="NCBI Taxonomy" id="683832"/>
    <lineage>
        <taxon>Eukaryota</taxon>
        <taxon>Metazoa</taxon>
        <taxon>Chordata</taxon>
        <taxon>Craniata</taxon>
        <taxon>Vertebrata</taxon>
        <taxon>Euteleostomi</taxon>
        <taxon>Actinopterygii</taxon>
        <taxon>Neopterygii</taxon>
        <taxon>Teleostei</taxon>
        <taxon>Ostariophysi</taxon>
        <taxon>Cypriniformes</taxon>
        <taxon>Cyprinidae</taxon>
        <taxon>Labeoninae</taxon>
        <taxon>Labeonini</taxon>
        <taxon>Cirrhinus</taxon>
    </lineage>
</organism>
<reference evidence="4 5" key="1">
    <citation type="submission" date="2024-05" db="EMBL/GenBank/DDBJ databases">
        <title>Genome sequencing and assembly of Indian major carp, Cirrhinus mrigala (Hamilton, 1822).</title>
        <authorList>
            <person name="Mohindra V."/>
            <person name="Chowdhury L.M."/>
            <person name="Lal K."/>
            <person name="Jena J.K."/>
        </authorList>
    </citation>
    <scope>NUCLEOTIDE SEQUENCE [LARGE SCALE GENOMIC DNA]</scope>
    <source>
        <strain evidence="4">CM1030</strain>
        <tissue evidence="4">Blood</tissue>
    </source>
</reference>
<dbReference type="PANTHER" id="PTHR45690">
    <property type="entry name" value="NACHT, LRR AND PYD DOMAINS-CONTAINING PROTEIN 12"/>
    <property type="match status" value="1"/>
</dbReference>
<dbReference type="AlphaFoldDB" id="A0ABD0NFH5"/>
<keyword evidence="3" id="KW-0677">Repeat</keyword>
<dbReference type="InterPro" id="IPR050637">
    <property type="entry name" value="NLRP_innate_immun_reg"/>
</dbReference>
<dbReference type="Proteomes" id="UP001529510">
    <property type="component" value="Unassembled WGS sequence"/>
</dbReference>
<comment type="subcellular location">
    <subcellularLocation>
        <location evidence="1">Cytoplasm</location>
    </subcellularLocation>
</comment>
<feature type="non-terminal residue" evidence="4">
    <location>
        <position position="57"/>
    </location>
</feature>
<dbReference type="Pfam" id="PF13516">
    <property type="entry name" value="LRR_6"/>
    <property type="match status" value="1"/>
</dbReference>
<evidence type="ECO:0000313" key="5">
    <source>
        <dbReference type="Proteomes" id="UP001529510"/>
    </source>
</evidence>
<gene>
    <name evidence="4" type="ORF">M9458_044500</name>
</gene>
<dbReference type="Gene3D" id="3.80.10.10">
    <property type="entry name" value="Ribonuclease Inhibitor"/>
    <property type="match status" value="1"/>
</dbReference>
<dbReference type="PANTHER" id="PTHR45690:SF19">
    <property type="entry name" value="NACHT, LRR AND PYD DOMAINS-CONTAINING PROTEIN 3"/>
    <property type="match status" value="1"/>
</dbReference>
<evidence type="ECO:0000313" key="4">
    <source>
        <dbReference type="EMBL" id="KAL0160775.1"/>
    </source>
</evidence>
<evidence type="ECO:0000256" key="2">
    <source>
        <dbReference type="ARBA" id="ARBA00022490"/>
    </source>
</evidence>
<proteinExistence type="predicted"/>
<evidence type="ECO:0000256" key="1">
    <source>
        <dbReference type="ARBA" id="ARBA00004496"/>
    </source>
</evidence>
<sequence>LCDCDITEESCSVLSTVLKSNPSLKTLDVSKNNLQDSGVKKLIQNGLENANCTLQKL</sequence>
<dbReference type="SUPFAM" id="SSF52047">
    <property type="entry name" value="RNI-like"/>
    <property type="match status" value="1"/>
</dbReference>
<comment type="caution">
    <text evidence="4">The sequence shown here is derived from an EMBL/GenBank/DDBJ whole genome shotgun (WGS) entry which is preliminary data.</text>
</comment>
<dbReference type="GO" id="GO:0005737">
    <property type="term" value="C:cytoplasm"/>
    <property type="evidence" value="ECO:0007669"/>
    <property type="project" value="UniProtKB-SubCell"/>
</dbReference>
<name>A0ABD0NFH5_CIRMR</name>
<dbReference type="EMBL" id="JAMKFB020000022">
    <property type="protein sequence ID" value="KAL0160775.1"/>
    <property type="molecule type" value="Genomic_DNA"/>
</dbReference>
<dbReference type="InterPro" id="IPR032675">
    <property type="entry name" value="LRR_dom_sf"/>
</dbReference>
<dbReference type="InterPro" id="IPR001611">
    <property type="entry name" value="Leu-rich_rpt"/>
</dbReference>
<keyword evidence="2" id="KW-0963">Cytoplasm</keyword>
<keyword evidence="5" id="KW-1185">Reference proteome</keyword>
<protein>
    <submittedName>
        <fullName evidence="4">Uncharacterized protein</fullName>
    </submittedName>
</protein>
<evidence type="ECO:0000256" key="3">
    <source>
        <dbReference type="ARBA" id="ARBA00022737"/>
    </source>
</evidence>